<protein>
    <submittedName>
        <fullName evidence="1">Uncharacterized protein</fullName>
    </submittedName>
</protein>
<evidence type="ECO:0000313" key="1">
    <source>
        <dbReference type="EMBL" id="GAA0573028.1"/>
    </source>
</evidence>
<proteinExistence type="predicted"/>
<gene>
    <name evidence="1" type="ORF">GCM10010390_90220</name>
</gene>
<reference evidence="1 2" key="1">
    <citation type="journal article" date="2019" name="Int. J. Syst. Evol. Microbiol.">
        <title>The Global Catalogue of Microorganisms (GCM) 10K type strain sequencing project: providing services to taxonomists for standard genome sequencing and annotation.</title>
        <authorList>
            <consortium name="The Broad Institute Genomics Platform"/>
            <consortium name="The Broad Institute Genome Sequencing Center for Infectious Disease"/>
            <person name="Wu L."/>
            <person name="Ma J."/>
        </authorList>
    </citation>
    <scope>NUCLEOTIDE SEQUENCE [LARGE SCALE GENOMIC DNA]</scope>
    <source>
        <strain evidence="1 2">JCM 5052</strain>
    </source>
</reference>
<comment type="caution">
    <text evidence="1">The sequence shown here is derived from an EMBL/GenBank/DDBJ whole genome shotgun (WGS) entry which is preliminary data.</text>
</comment>
<name>A0ABN1ERZ8_9ACTN</name>
<dbReference type="EMBL" id="BAAABZ010000090">
    <property type="protein sequence ID" value="GAA0573028.1"/>
    <property type="molecule type" value="Genomic_DNA"/>
</dbReference>
<sequence length="60" mass="6560">MRREYWNRQGWALCIEGAAVASRTSAMTTASESERALRCVIADLWGPVVSRCPSGLCPMG</sequence>
<dbReference type="Proteomes" id="UP001501576">
    <property type="component" value="Unassembled WGS sequence"/>
</dbReference>
<accession>A0ABN1ERZ8</accession>
<keyword evidence="2" id="KW-1185">Reference proteome</keyword>
<evidence type="ECO:0000313" key="2">
    <source>
        <dbReference type="Proteomes" id="UP001501576"/>
    </source>
</evidence>
<organism evidence="1 2">
    <name type="scientific">Streptomyces mordarskii</name>
    <dbReference type="NCBI Taxonomy" id="1226758"/>
    <lineage>
        <taxon>Bacteria</taxon>
        <taxon>Bacillati</taxon>
        <taxon>Actinomycetota</taxon>
        <taxon>Actinomycetes</taxon>
        <taxon>Kitasatosporales</taxon>
        <taxon>Streptomycetaceae</taxon>
        <taxon>Streptomyces</taxon>
    </lineage>
</organism>